<proteinExistence type="predicted"/>
<dbReference type="AlphaFoldDB" id="A0AB34HIP5"/>
<reference evidence="1 2" key="1">
    <citation type="submission" date="2022-11" db="EMBL/GenBank/DDBJ databases">
        <title>Whole genome sequence of Eschrichtius robustus ER-17-0199.</title>
        <authorList>
            <person name="Bruniche-Olsen A."/>
            <person name="Black A.N."/>
            <person name="Fields C.J."/>
            <person name="Walden K."/>
            <person name="Dewoody J.A."/>
        </authorList>
    </citation>
    <scope>NUCLEOTIDE SEQUENCE [LARGE SCALE GENOMIC DNA]</scope>
    <source>
        <strain evidence="1">ER-17-0199</strain>
        <tissue evidence="1">Blubber</tissue>
    </source>
</reference>
<evidence type="ECO:0000313" key="2">
    <source>
        <dbReference type="Proteomes" id="UP001159641"/>
    </source>
</evidence>
<gene>
    <name evidence="1" type="ORF">J1605_020964</name>
</gene>
<organism evidence="1 2">
    <name type="scientific">Eschrichtius robustus</name>
    <name type="common">California gray whale</name>
    <name type="synonym">Eschrichtius gibbosus</name>
    <dbReference type="NCBI Taxonomy" id="9764"/>
    <lineage>
        <taxon>Eukaryota</taxon>
        <taxon>Metazoa</taxon>
        <taxon>Chordata</taxon>
        <taxon>Craniata</taxon>
        <taxon>Vertebrata</taxon>
        <taxon>Euteleostomi</taxon>
        <taxon>Mammalia</taxon>
        <taxon>Eutheria</taxon>
        <taxon>Laurasiatheria</taxon>
        <taxon>Artiodactyla</taxon>
        <taxon>Whippomorpha</taxon>
        <taxon>Cetacea</taxon>
        <taxon>Mysticeti</taxon>
        <taxon>Eschrichtiidae</taxon>
        <taxon>Eschrichtius</taxon>
    </lineage>
</organism>
<protein>
    <submittedName>
        <fullName evidence="1">Uncharacterized protein</fullName>
    </submittedName>
</protein>
<name>A0AB34HIP5_ESCRO</name>
<dbReference type="EMBL" id="JAIQCJ010001324">
    <property type="protein sequence ID" value="KAJ8790870.1"/>
    <property type="molecule type" value="Genomic_DNA"/>
</dbReference>
<evidence type="ECO:0000313" key="1">
    <source>
        <dbReference type="EMBL" id="KAJ8790870.1"/>
    </source>
</evidence>
<comment type="caution">
    <text evidence="1">The sequence shown here is derived from an EMBL/GenBank/DDBJ whole genome shotgun (WGS) entry which is preliminary data.</text>
</comment>
<accession>A0AB34HIP5</accession>
<keyword evidence="2" id="KW-1185">Reference proteome</keyword>
<sequence length="183" mass="19589">MTSALVAEVLSSLGRAQPWSFPVLVSQAGAVIPAPQCSRDRQWGECAKPSEWFLAVIPTGSCELLSVVTTVLRGTRSQGVRSAEERAPGRLIVWALVRNGGGQHWSIAGERGQFAQAGDEEGSEFQFSKDRIRLAHEWALDQVSNPGIRSHGCRAEGAGSFWSMLGCPSRAVVGEGRLTNVSG</sequence>
<dbReference type="Proteomes" id="UP001159641">
    <property type="component" value="Unassembled WGS sequence"/>
</dbReference>